<evidence type="ECO:0000256" key="5">
    <source>
        <dbReference type="PROSITE-ProRule" id="PRU00322"/>
    </source>
</evidence>
<dbReference type="GO" id="GO:0008270">
    <property type="term" value="F:zinc ion binding"/>
    <property type="evidence" value="ECO:0007669"/>
    <property type="project" value="UniProtKB-KW"/>
</dbReference>
<evidence type="ECO:0008006" key="10">
    <source>
        <dbReference type="Google" id="ProtNLM"/>
    </source>
</evidence>
<keyword evidence="2 5" id="KW-0863">Zinc-finger</keyword>
<dbReference type="EMBL" id="UYJE01001060">
    <property type="protein sequence ID" value="VDH98841.1"/>
    <property type="molecule type" value="Genomic_DNA"/>
</dbReference>
<evidence type="ECO:0000313" key="8">
    <source>
        <dbReference type="EMBL" id="VDH98841.1"/>
    </source>
</evidence>
<keyword evidence="9" id="KW-1185">Reference proteome</keyword>
<accession>A0A8B6C302</accession>
<dbReference type="Gene3D" id="4.10.1060.10">
    <property type="entry name" value="Zinc finger, RanBP2-type"/>
    <property type="match status" value="1"/>
</dbReference>
<organism evidence="8 9">
    <name type="scientific">Mytilus galloprovincialis</name>
    <name type="common">Mediterranean mussel</name>
    <dbReference type="NCBI Taxonomy" id="29158"/>
    <lineage>
        <taxon>Eukaryota</taxon>
        <taxon>Metazoa</taxon>
        <taxon>Spiralia</taxon>
        <taxon>Lophotrochozoa</taxon>
        <taxon>Mollusca</taxon>
        <taxon>Bivalvia</taxon>
        <taxon>Autobranchia</taxon>
        <taxon>Pteriomorphia</taxon>
        <taxon>Mytilida</taxon>
        <taxon>Mytiloidea</taxon>
        <taxon>Mytilidae</taxon>
        <taxon>Mytilinae</taxon>
        <taxon>Mytilus</taxon>
    </lineage>
</organism>
<feature type="domain" description="RanBP2-type" evidence="7">
    <location>
        <begin position="21"/>
        <end position="50"/>
    </location>
</feature>
<dbReference type="PRINTS" id="PR00401">
    <property type="entry name" value="SH2DOMAIN"/>
</dbReference>
<dbReference type="AlphaFoldDB" id="A0A8B6C302"/>
<feature type="domain" description="SH2" evidence="6">
    <location>
        <begin position="56"/>
        <end position="143"/>
    </location>
</feature>
<keyword evidence="4" id="KW-0727">SH2 domain</keyword>
<evidence type="ECO:0000259" key="7">
    <source>
        <dbReference type="PROSITE" id="PS50199"/>
    </source>
</evidence>
<evidence type="ECO:0000259" key="6">
    <source>
        <dbReference type="PROSITE" id="PS50001"/>
    </source>
</evidence>
<dbReference type="SMART" id="SM00547">
    <property type="entry name" value="ZnF_RBZ"/>
    <property type="match status" value="1"/>
</dbReference>
<dbReference type="InterPro" id="IPR000980">
    <property type="entry name" value="SH2"/>
</dbReference>
<dbReference type="SMART" id="SM00252">
    <property type="entry name" value="SH2"/>
    <property type="match status" value="1"/>
</dbReference>
<evidence type="ECO:0000256" key="4">
    <source>
        <dbReference type="PROSITE-ProRule" id="PRU00191"/>
    </source>
</evidence>
<gene>
    <name evidence="8" type="ORF">MGAL_10B008894</name>
</gene>
<proteinExistence type="predicted"/>
<dbReference type="CDD" id="cd00173">
    <property type="entry name" value="SH2"/>
    <property type="match status" value="1"/>
</dbReference>
<keyword evidence="3" id="KW-0862">Zinc</keyword>
<evidence type="ECO:0000256" key="1">
    <source>
        <dbReference type="ARBA" id="ARBA00022723"/>
    </source>
</evidence>
<dbReference type="InterPro" id="IPR036443">
    <property type="entry name" value="Znf_RanBP2_sf"/>
</dbReference>
<dbReference type="SUPFAM" id="SSF55550">
    <property type="entry name" value="SH2 domain"/>
    <property type="match status" value="1"/>
</dbReference>
<evidence type="ECO:0000313" key="9">
    <source>
        <dbReference type="Proteomes" id="UP000596742"/>
    </source>
</evidence>
<dbReference type="InterPro" id="IPR001876">
    <property type="entry name" value="Znf_RanBP2"/>
</dbReference>
<comment type="caution">
    <text evidence="8">The sequence shown here is derived from an EMBL/GenBank/DDBJ whole genome shotgun (WGS) entry which is preliminary data.</text>
</comment>
<dbReference type="PROSITE" id="PS01358">
    <property type="entry name" value="ZF_RANBP2_1"/>
    <property type="match status" value="1"/>
</dbReference>
<dbReference type="PROSITE" id="PS50199">
    <property type="entry name" value="ZF_RANBP2_2"/>
    <property type="match status" value="1"/>
</dbReference>
<dbReference type="Gene3D" id="3.30.505.10">
    <property type="entry name" value="SH2 domain"/>
    <property type="match status" value="1"/>
</dbReference>
<keyword evidence="1" id="KW-0479">Metal-binding</keyword>
<reference evidence="8" key="1">
    <citation type="submission" date="2018-11" db="EMBL/GenBank/DDBJ databases">
        <authorList>
            <person name="Alioto T."/>
            <person name="Alioto T."/>
        </authorList>
    </citation>
    <scope>NUCLEOTIDE SEQUENCE</scope>
</reference>
<dbReference type="InterPro" id="IPR036860">
    <property type="entry name" value="SH2_dom_sf"/>
</dbReference>
<dbReference type="Pfam" id="PF00017">
    <property type="entry name" value="SH2"/>
    <property type="match status" value="1"/>
</dbReference>
<dbReference type="PROSITE" id="PS50001">
    <property type="entry name" value="SH2"/>
    <property type="match status" value="1"/>
</dbReference>
<dbReference type="Proteomes" id="UP000596742">
    <property type="component" value="Unassembled WGS sequence"/>
</dbReference>
<dbReference type="OrthoDB" id="5914531at2759"/>
<sequence length="206" mass="23760">MASLLRDTFDARQVAGDSSTNNKPWHCQACLFLNKGDRNTCAVCKRKRQKDDKPGYYHGNISREEACTILSSKDTGSFLFRELTPNRMILCVKHQRGVTSCSLFVDANGQIFLGSKWNFESIESLVRYFSTNDGLLTKLTHPVIRKAHERDLFPWEIKLSEIDVKYRIGSGLGEFYDATYMRSKRRIFIKAPNVRLYENNRICFAL</sequence>
<protein>
    <recommendedName>
        <fullName evidence="10">RanBP2-type domain-containing protein</fullName>
    </recommendedName>
</protein>
<evidence type="ECO:0000256" key="3">
    <source>
        <dbReference type="ARBA" id="ARBA00022833"/>
    </source>
</evidence>
<name>A0A8B6C302_MYTGA</name>
<evidence type="ECO:0000256" key="2">
    <source>
        <dbReference type="ARBA" id="ARBA00022771"/>
    </source>
</evidence>
<dbReference type="SUPFAM" id="SSF90209">
    <property type="entry name" value="Ran binding protein zinc finger-like"/>
    <property type="match status" value="1"/>
</dbReference>